<organism evidence="1 2">
    <name type="scientific">Branchiostoma lanceolatum</name>
    <name type="common">Common lancelet</name>
    <name type="synonym">Amphioxus lanceolatum</name>
    <dbReference type="NCBI Taxonomy" id="7740"/>
    <lineage>
        <taxon>Eukaryota</taxon>
        <taxon>Metazoa</taxon>
        <taxon>Chordata</taxon>
        <taxon>Cephalochordata</taxon>
        <taxon>Leptocardii</taxon>
        <taxon>Amphioxiformes</taxon>
        <taxon>Branchiostomatidae</taxon>
        <taxon>Branchiostoma</taxon>
    </lineage>
</organism>
<dbReference type="AlphaFoldDB" id="A0A8J9ZH30"/>
<name>A0A8J9ZH30_BRALA</name>
<dbReference type="EMBL" id="OV696687">
    <property type="protein sequence ID" value="CAH1253532.1"/>
    <property type="molecule type" value="Genomic_DNA"/>
</dbReference>
<dbReference type="Proteomes" id="UP000838412">
    <property type="component" value="Chromosome 2"/>
</dbReference>
<sequence length="94" mass="10826">MAAKVAPVWEVSVYLDSNVVFTEPLYMDMALEDFKSHITRKVQTLGVHDFYLSDLSNALIPGGWHMINNNIDAVKIQRVRHNTVQESSRRTDFF</sequence>
<reference evidence="1" key="1">
    <citation type="submission" date="2022-01" db="EMBL/GenBank/DDBJ databases">
        <authorList>
            <person name="Braso-Vives M."/>
        </authorList>
    </citation>
    <scope>NUCLEOTIDE SEQUENCE</scope>
</reference>
<proteinExistence type="predicted"/>
<gene>
    <name evidence="1" type="primary">Hypp1194</name>
    <name evidence="1" type="ORF">BLAG_LOCUS13264</name>
</gene>
<accession>A0A8J9ZH30</accession>
<evidence type="ECO:0000313" key="1">
    <source>
        <dbReference type="EMBL" id="CAH1253532.1"/>
    </source>
</evidence>
<protein>
    <submittedName>
        <fullName evidence="1">Hypp1194 protein</fullName>
    </submittedName>
</protein>
<evidence type="ECO:0000313" key="2">
    <source>
        <dbReference type="Proteomes" id="UP000838412"/>
    </source>
</evidence>
<keyword evidence="2" id="KW-1185">Reference proteome</keyword>